<dbReference type="Proteomes" id="UP001316803">
    <property type="component" value="Unassembled WGS sequence"/>
</dbReference>
<accession>A0AAN8I513</accession>
<feature type="compositionally biased region" description="Low complexity" evidence="1">
    <location>
        <begin position="43"/>
        <end position="56"/>
    </location>
</feature>
<feature type="compositionally biased region" description="Acidic residues" evidence="1">
    <location>
        <begin position="233"/>
        <end position="242"/>
    </location>
</feature>
<evidence type="ECO:0000313" key="3">
    <source>
        <dbReference type="EMBL" id="KAK5949776.1"/>
    </source>
</evidence>
<comment type="caution">
    <text evidence="3">The sequence shown here is derived from an EMBL/GenBank/DDBJ whole genome shotgun (WGS) entry which is preliminary data.</text>
</comment>
<gene>
    <name evidence="3" type="ORF">OHC33_009165</name>
</gene>
<protein>
    <recommendedName>
        <fullName evidence="2">ASX DEUBAD domain-containing protein</fullName>
    </recommendedName>
</protein>
<proteinExistence type="predicted"/>
<evidence type="ECO:0000259" key="2">
    <source>
        <dbReference type="Pfam" id="PF13919"/>
    </source>
</evidence>
<feature type="compositionally biased region" description="Polar residues" evidence="1">
    <location>
        <begin position="1"/>
        <end position="13"/>
    </location>
</feature>
<dbReference type="AlphaFoldDB" id="A0AAN8I513"/>
<evidence type="ECO:0000313" key="4">
    <source>
        <dbReference type="Proteomes" id="UP001316803"/>
    </source>
</evidence>
<name>A0AAN8I513_9EURO</name>
<feature type="domain" description="ASX DEUBAD" evidence="2">
    <location>
        <begin position="75"/>
        <end position="219"/>
    </location>
</feature>
<dbReference type="InterPro" id="IPR028020">
    <property type="entry name" value="ASX_DEUBAD_dom"/>
</dbReference>
<feature type="region of interest" description="Disordered" evidence="1">
    <location>
        <begin position="219"/>
        <end position="260"/>
    </location>
</feature>
<feature type="region of interest" description="Disordered" evidence="1">
    <location>
        <begin position="104"/>
        <end position="165"/>
    </location>
</feature>
<dbReference type="Pfam" id="PF13919">
    <property type="entry name" value="ASXH"/>
    <property type="match status" value="1"/>
</dbReference>
<dbReference type="EMBL" id="JAKLMC020000032">
    <property type="protein sequence ID" value="KAK5949776.1"/>
    <property type="molecule type" value="Genomic_DNA"/>
</dbReference>
<evidence type="ECO:0000256" key="1">
    <source>
        <dbReference type="SAM" id="MobiDB-lite"/>
    </source>
</evidence>
<keyword evidence="4" id="KW-1185">Reference proteome</keyword>
<feature type="region of interest" description="Disordered" evidence="1">
    <location>
        <begin position="1"/>
        <end position="64"/>
    </location>
</feature>
<organism evidence="3 4">
    <name type="scientific">Knufia fluminis</name>
    <dbReference type="NCBI Taxonomy" id="191047"/>
    <lineage>
        <taxon>Eukaryota</taxon>
        <taxon>Fungi</taxon>
        <taxon>Dikarya</taxon>
        <taxon>Ascomycota</taxon>
        <taxon>Pezizomycotina</taxon>
        <taxon>Eurotiomycetes</taxon>
        <taxon>Chaetothyriomycetidae</taxon>
        <taxon>Chaetothyriales</taxon>
        <taxon>Trichomeriaceae</taxon>
        <taxon>Knufia</taxon>
    </lineage>
</organism>
<feature type="compositionally biased region" description="Polar residues" evidence="1">
    <location>
        <begin position="114"/>
        <end position="123"/>
    </location>
</feature>
<reference evidence="3 4" key="1">
    <citation type="submission" date="2022-12" db="EMBL/GenBank/DDBJ databases">
        <title>Genomic features and morphological characterization of a novel Knufia sp. strain isolated from spacecraft assembly facility.</title>
        <authorList>
            <person name="Teixeira M."/>
            <person name="Chander A.M."/>
            <person name="Stajich J.E."/>
            <person name="Venkateswaran K."/>
        </authorList>
    </citation>
    <scope>NUCLEOTIDE SEQUENCE [LARGE SCALE GENOMIC DNA]</scope>
    <source>
        <strain evidence="3 4">FJI-L2-BK-P2</strain>
    </source>
</reference>
<sequence>MSTSTKTTQTQYPARSRAEPKTTLVDTSQPMGAVVKEMANAGRTRNSRQQQQQPRRIPALTTSRTFGEKSPIVDAKVELFQSFLAKCMSTSQWDTYTDKEKATIMDSLPATRRPQVSRSSSNPPIADTKSDYGTGMDDHLQTASGGRQEQNGVRNISPPLTPAFCSKDPYLKSSIARFKRDLGDGYYAKTWQDKAKRAHEERMDGKFDEYLREHAEEMFVEEEEPVGNAAGDELVEESEDGEYQNGSRKKGKVENRGRGE</sequence>
<feature type="compositionally biased region" description="Polar residues" evidence="1">
    <location>
        <begin position="141"/>
        <end position="154"/>
    </location>
</feature>